<sequence length="93" mass="10727">MFNAQVVDYLTAIGQERRGCRIVLSSPSLPMVTGDNIPYEVLRRTCTVGVLRRLRKHRSSRYQNTLFIWSFSTVEREVNSVNRVLRGNLGNKE</sequence>
<accession>A0A5C3MFN4</accession>
<reference evidence="1 2" key="1">
    <citation type="journal article" date="2019" name="Nat. Ecol. Evol.">
        <title>Megaphylogeny resolves global patterns of mushroom evolution.</title>
        <authorList>
            <person name="Varga T."/>
            <person name="Krizsan K."/>
            <person name="Foldi C."/>
            <person name="Dima B."/>
            <person name="Sanchez-Garcia M."/>
            <person name="Sanchez-Ramirez S."/>
            <person name="Szollosi G.J."/>
            <person name="Szarkandi J.G."/>
            <person name="Papp V."/>
            <person name="Albert L."/>
            <person name="Andreopoulos W."/>
            <person name="Angelini C."/>
            <person name="Antonin V."/>
            <person name="Barry K.W."/>
            <person name="Bougher N.L."/>
            <person name="Buchanan P."/>
            <person name="Buyck B."/>
            <person name="Bense V."/>
            <person name="Catcheside P."/>
            <person name="Chovatia M."/>
            <person name="Cooper J."/>
            <person name="Damon W."/>
            <person name="Desjardin D."/>
            <person name="Finy P."/>
            <person name="Geml J."/>
            <person name="Haridas S."/>
            <person name="Hughes K."/>
            <person name="Justo A."/>
            <person name="Karasinski D."/>
            <person name="Kautmanova I."/>
            <person name="Kiss B."/>
            <person name="Kocsube S."/>
            <person name="Kotiranta H."/>
            <person name="LaButti K.M."/>
            <person name="Lechner B.E."/>
            <person name="Liimatainen K."/>
            <person name="Lipzen A."/>
            <person name="Lukacs Z."/>
            <person name="Mihaltcheva S."/>
            <person name="Morgado L.N."/>
            <person name="Niskanen T."/>
            <person name="Noordeloos M.E."/>
            <person name="Ohm R.A."/>
            <person name="Ortiz-Santana B."/>
            <person name="Ovrebo C."/>
            <person name="Racz N."/>
            <person name="Riley R."/>
            <person name="Savchenko A."/>
            <person name="Shiryaev A."/>
            <person name="Soop K."/>
            <person name="Spirin V."/>
            <person name="Szebenyi C."/>
            <person name="Tomsovsky M."/>
            <person name="Tulloss R.E."/>
            <person name="Uehling J."/>
            <person name="Grigoriev I.V."/>
            <person name="Vagvolgyi C."/>
            <person name="Papp T."/>
            <person name="Martin F.M."/>
            <person name="Miettinen O."/>
            <person name="Hibbett D.S."/>
            <person name="Nagy L.G."/>
        </authorList>
    </citation>
    <scope>NUCLEOTIDE SEQUENCE [LARGE SCALE GENOMIC DNA]</scope>
    <source>
        <strain evidence="1 2">CBS 166.37</strain>
    </source>
</reference>
<keyword evidence="2" id="KW-1185">Reference proteome</keyword>
<protein>
    <submittedName>
        <fullName evidence="1">Uncharacterized protein</fullName>
    </submittedName>
</protein>
<organism evidence="1 2">
    <name type="scientific">Crucibulum laeve</name>
    <dbReference type="NCBI Taxonomy" id="68775"/>
    <lineage>
        <taxon>Eukaryota</taxon>
        <taxon>Fungi</taxon>
        <taxon>Dikarya</taxon>
        <taxon>Basidiomycota</taxon>
        <taxon>Agaricomycotina</taxon>
        <taxon>Agaricomycetes</taxon>
        <taxon>Agaricomycetidae</taxon>
        <taxon>Agaricales</taxon>
        <taxon>Agaricineae</taxon>
        <taxon>Nidulariaceae</taxon>
        <taxon>Crucibulum</taxon>
    </lineage>
</organism>
<dbReference type="AlphaFoldDB" id="A0A5C3MFN4"/>
<gene>
    <name evidence="1" type="ORF">BDQ12DRAFT_672517</name>
</gene>
<dbReference type="Proteomes" id="UP000308652">
    <property type="component" value="Unassembled WGS sequence"/>
</dbReference>
<name>A0A5C3MFN4_9AGAR</name>
<dbReference type="EMBL" id="ML213590">
    <property type="protein sequence ID" value="TFK44172.1"/>
    <property type="molecule type" value="Genomic_DNA"/>
</dbReference>
<evidence type="ECO:0000313" key="1">
    <source>
        <dbReference type="EMBL" id="TFK44172.1"/>
    </source>
</evidence>
<evidence type="ECO:0000313" key="2">
    <source>
        <dbReference type="Proteomes" id="UP000308652"/>
    </source>
</evidence>
<proteinExistence type="predicted"/>